<dbReference type="Pfam" id="PF13419">
    <property type="entry name" value="HAD_2"/>
    <property type="match status" value="1"/>
</dbReference>
<dbReference type="SFLD" id="SFLDG01129">
    <property type="entry name" value="C1.5:_HAD__Beta-PGM__Phosphata"/>
    <property type="match status" value="1"/>
</dbReference>
<dbReference type="GO" id="GO:0005829">
    <property type="term" value="C:cytosol"/>
    <property type="evidence" value="ECO:0007669"/>
    <property type="project" value="TreeGrafter"/>
</dbReference>
<dbReference type="InterPro" id="IPR023214">
    <property type="entry name" value="HAD_sf"/>
</dbReference>
<evidence type="ECO:0000313" key="2">
    <source>
        <dbReference type="Proteomes" id="UP000008639"/>
    </source>
</evidence>
<name>F0MBM2_PSEPM</name>
<dbReference type="Gene3D" id="1.10.150.240">
    <property type="entry name" value="Putative phosphatase, domain 2"/>
    <property type="match status" value="1"/>
</dbReference>
<dbReference type="SUPFAM" id="SSF56784">
    <property type="entry name" value="HAD-like"/>
    <property type="match status" value="1"/>
</dbReference>
<dbReference type="InterPro" id="IPR041492">
    <property type="entry name" value="HAD_2"/>
</dbReference>
<organism evidence="1 2">
    <name type="scientific">Pseudarthrobacter phenanthrenivorans (strain DSM 18606 / JCM 16027 / LMG 23796 / Sphe3)</name>
    <name type="common">Arthrobacter phenanthrenivorans</name>
    <dbReference type="NCBI Taxonomy" id="930171"/>
    <lineage>
        <taxon>Bacteria</taxon>
        <taxon>Bacillati</taxon>
        <taxon>Actinomycetota</taxon>
        <taxon>Actinomycetes</taxon>
        <taxon>Micrococcales</taxon>
        <taxon>Micrococcaceae</taxon>
        <taxon>Pseudarthrobacter</taxon>
    </lineage>
</organism>
<dbReference type="Proteomes" id="UP000008639">
    <property type="component" value="Chromosome"/>
</dbReference>
<dbReference type="InterPro" id="IPR036412">
    <property type="entry name" value="HAD-like_sf"/>
</dbReference>
<evidence type="ECO:0000313" key="1">
    <source>
        <dbReference type="EMBL" id="ADX72955.1"/>
    </source>
</evidence>
<protein>
    <submittedName>
        <fullName evidence="1">Putative phosphatase</fullName>
    </submittedName>
</protein>
<dbReference type="AlphaFoldDB" id="F0MBM2"/>
<dbReference type="eggNOG" id="COG0546">
    <property type="taxonomic scope" value="Bacteria"/>
</dbReference>
<dbReference type="HOGENOM" id="CLU_045011_19_4_11"/>
<dbReference type="KEGG" id="apn:Asphe3_17990"/>
<dbReference type="Gene3D" id="3.40.50.1000">
    <property type="entry name" value="HAD superfamily/HAD-like"/>
    <property type="match status" value="1"/>
</dbReference>
<dbReference type="InterPro" id="IPR023198">
    <property type="entry name" value="PGP-like_dom2"/>
</dbReference>
<dbReference type="SFLD" id="SFLDS00003">
    <property type="entry name" value="Haloacid_Dehalogenase"/>
    <property type="match status" value="1"/>
</dbReference>
<dbReference type="InterPro" id="IPR050155">
    <property type="entry name" value="HAD-like_hydrolase_sf"/>
</dbReference>
<dbReference type="PANTHER" id="PTHR43434:SF20">
    <property type="entry name" value="5'-NUCLEOTIDASE"/>
    <property type="match status" value="1"/>
</dbReference>
<sequence>MIFDLDGTIVDPAGGITDGISSALRTLGLPIPSQDLLHAMIGPKLSDSLLNVANVPAELLDEVIRLYREHYVATGIAQSRVYPGVREVLESFVAAGRPVSVATQKPQGLARTVLEHHGIDGLFHGIHGSADDEGAVHGVPLGKTGIIAAALKDLDTRHAVMVGDRAQDVSGAIANGLDCIGVAWGFAPDGELEEAGAVAVVETADGLAELIGRMQAIHTAAMREVTNDGNV</sequence>
<dbReference type="PANTHER" id="PTHR43434">
    <property type="entry name" value="PHOSPHOGLYCOLATE PHOSPHATASE"/>
    <property type="match status" value="1"/>
</dbReference>
<proteinExistence type="predicted"/>
<dbReference type="GO" id="GO:0004713">
    <property type="term" value="F:protein tyrosine kinase activity"/>
    <property type="evidence" value="ECO:0007669"/>
    <property type="project" value="TreeGrafter"/>
</dbReference>
<dbReference type="STRING" id="930171.Asphe3_17990"/>
<reference evidence="1 2" key="1">
    <citation type="journal article" date="2011" name="Stand. Genomic Sci.">
        <title>Complete genome sequence of Arthrobacter phenanthrenivorans type strain (Sphe3).</title>
        <authorList>
            <person name="Kallimanis A."/>
            <person name="Labutti K.M."/>
            <person name="Lapidus A."/>
            <person name="Clum A."/>
            <person name="Lykidis A."/>
            <person name="Mavromatis K."/>
            <person name="Pagani I."/>
            <person name="Liolios K."/>
            <person name="Ivanova N."/>
            <person name="Goodwin L."/>
            <person name="Pitluck S."/>
            <person name="Chen A."/>
            <person name="Palaniappan K."/>
            <person name="Markowitz V."/>
            <person name="Bristow J."/>
            <person name="Velentzas A.D."/>
            <person name="Perisynakis A."/>
            <person name="Ouzounis C.C."/>
            <person name="Kyrpides N.C."/>
            <person name="Koukkou A.I."/>
            <person name="Drainas C."/>
        </authorList>
    </citation>
    <scope>NUCLEOTIDE SEQUENCE [LARGE SCALE GENOMIC DNA]</scope>
    <source>
        <strain evidence="2">DSM 18606 / JCM 16027 / LMG 23796 / Sphe3</strain>
    </source>
</reference>
<accession>F0MBM2</accession>
<dbReference type="EMBL" id="CP002379">
    <property type="protein sequence ID" value="ADX72955.1"/>
    <property type="molecule type" value="Genomic_DNA"/>
</dbReference>
<gene>
    <name evidence="1" type="ordered locus">Asphe3_17990</name>
</gene>